<comment type="caution">
    <text evidence="2">The sequence shown here is derived from an EMBL/GenBank/DDBJ whole genome shotgun (WGS) entry which is preliminary data.</text>
</comment>
<organism evidence="2 3">
    <name type="scientific">Methanosarcina mazei</name>
    <name type="common">Methanosarcina frisia</name>
    <dbReference type="NCBI Taxonomy" id="2209"/>
    <lineage>
        <taxon>Archaea</taxon>
        <taxon>Methanobacteriati</taxon>
        <taxon>Methanobacteriota</taxon>
        <taxon>Stenosarchaea group</taxon>
        <taxon>Methanomicrobia</taxon>
        <taxon>Methanosarcinales</taxon>
        <taxon>Methanosarcinaceae</taxon>
        <taxon>Methanosarcina</taxon>
    </lineage>
</organism>
<feature type="non-terminal residue" evidence="2">
    <location>
        <position position="1"/>
    </location>
</feature>
<dbReference type="RefSeq" id="WP_155400377.1">
    <property type="nucleotide sequence ID" value="NZ_JJQO01000056.1"/>
</dbReference>
<dbReference type="Proteomes" id="UP000034692">
    <property type="component" value="Unassembled WGS sequence"/>
</dbReference>
<dbReference type="Pfam" id="PF03050">
    <property type="entry name" value="DDE_Tnp_IS66"/>
    <property type="match status" value="1"/>
</dbReference>
<sequence>KSRNLLDRFIEHKEKILRFLKDLKVPFENNQAERDIRMMKLQQKISGTFRTTQGAEAFCRIRAYISTIRKNRLPVLEGIIAALKGAPLTIP</sequence>
<accession>A0A0F8QSM6</accession>
<protein>
    <submittedName>
        <fullName evidence="2">Transposase</fullName>
    </submittedName>
</protein>
<evidence type="ECO:0000313" key="3">
    <source>
        <dbReference type="Proteomes" id="UP000034692"/>
    </source>
</evidence>
<name>A0A0F8QSM6_METMZ</name>
<dbReference type="PANTHER" id="PTHR33678:SF1">
    <property type="entry name" value="BLL1576 PROTEIN"/>
    <property type="match status" value="1"/>
</dbReference>
<evidence type="ECO:0000259" key="1">
    <source>
        <dbReference type="Pfam" id="PF03050"/>
    </source>
</evidence>
<dbReference type="InterPro" id="IPR052344">
    <property type="entry name" value="Transposase-related"/>
</dbReference>
<dbReference type="InterPro" id="IPR004291">
    <property type="entry name" value="Transposase_IS66_central"/>
</dbReference>
<dbReference type="PANTHER" id="PTHR33678">
    <property type="entry name" value="BLL1576 PROTEIN"/>
    <property type="match status" value="1"/>
</dbReference>
<proteinExistence type="predicted"/>
<reference evidence="2 3" key="1">
    <citation type="journal article" date="2015" name="ISME J.">
        <title>Genomic and phenotypic differentiation among Methanosarcina mazei populations from Columbia River sediment.</title>
        <authorList>
            <person name="Youngblut N.D."/>
            <person name="Wirth J.S."/>
            <person name="Henriksen J.R."/>
            <person name="Smith M."/>
            <person name="Simon H."/>
            <person name="Metcalf W.W."/>
            <person name="Whitaker R.J."/>
        </authorList>
    </citation>
    <scope>NUCLEOTIDE SEQUENCE [LARGE SCALE GENOMIC DNA]</scope>
    <source>
        <strain evidence="2 3">1.H.A.2.7</strain>
    </source>
</reference>
<gene>
    <name evidence="2" type="ORF">DU75_21150</name>
</gene>
<dbReference type="PATRIC" id="fig|2209.54.peg.4545"/>
<feature type="domain" description="Transposase IS66 central" evidence="1">
    <location>
        <begin position="3"/>
        <end position="56"/>
    </location>
</feature>
<evidence type="ECO:0000313" key="2">
    <source>
        <dbReference type="EMBL" id="KKH68545.1"/>
    </source>
</evidence>
<dbReference type="EMBL" id="JJQO01000056">
    <property type="protein sequence ID" value="KKH68545.1"/>
    <property type="molecule type" value="Genomic_DNA"/>
</dbReference>
<dbReference type="AlphaFoldDB" id="A0A0F8QSM6"/>